<feature type="transmembrane region" description="Helical" evidence="7">
    <location>
        <begin position="112"/>
        <end position="134"/>
    </location>
</feature>
<dbReference type="PANTHER" id="PTHR12703:SF4">
    <property type="entry name" value="TRANSMEMBRANE PROTEIN 33"/>
    <property type="match status" value="1"/>
</dbReference>
<evidence type="ECO:0000256" key="6">
    <source>
        <dbReference type="SAM" id="MobiDB-lite"/>
    </source>
</evidence>
<evidence type="ECO:0000256" key="7">
    <source>
        <dbReference type="SAM" id="Phobius"/>
    </source>
</evidence>
<evidence type="ECO:0000256" key="5">
    <source>
        <dbReference type="ARBA" id="ARBA00023136"/>
    </source>
</evidence>
<organism evidence="8 9">
    <name type="scientific">Pseudozyma flocculosa</name>
    <dbReference type="NCBI Taxonomy" id="84751"/>
    <lineage>
        <taxon>Eukaryota</taxon>
        <taxon>Fungi</taxon>
        <taxon>Dikarya</taxon>
        <taxon>Basidiomycota</taxon>
        <taxon>Ustilaginomycotina</taxon>
        <taxon>Ustilaginomycetes</taxon>
        <taxon>Ustilaginales</taxon>
        <taxon>Ustilaginaceae</taxon>
        <taxon>Pseudozyma</taxon>
    </lineage>
</organism>
<dbReference type="GO" id="GO:0061024">
    <property type="term" value="P:membrane organization"/>
    <property type="evidence" value="ECO:0007669"/>
    <property type="project" value="TreeGrafter"/>
</dbReference>
<dbReference type="EMBL" id="OOIP01000015">
    <property type="protein sequence ID" value="SPO39737.1"/>
    <property type="molecule type" value="Genomic_DNA"/>
</dbReference>
<keyword evidence="9" id="KW-1185">Reference proteome</keyword>
<evidence type="ECO:0000256" key="2">
    <source>
        <dbReference type="ARBA" id="ARBA00007322"/>
    </source>
</evidence>
<evidence type="ECO:0000313" key="9">
    <source>
        <dbReference type="Proteomes" id="UP000323386"/>
    </source>
</evidence>
<dbReference type="GO" id="GO:0071786">
    <property type="term" value="P:endoplasmic reticulum tubular network organization"/>
    <property type="evidence" value="ECO:0007669"/>
    <property type="project" value="TreeGrafter"/>
</dbReference>
<dbReference type="InterPro" id="IPR005344">
    <property type="entry name" value="TMEM33/Pom33"/>
</dbReference>
<protein>
    <submittedName>
        <fullName evidence="8">Related to POM33 - transmembrane nucleoporin involved in nuclear pore complex distribution</fullName>
    </submittedName>
</protein>
<dbReference type="AlphaFoldDB" id="A0A5C3F7P8"/>
<dbReference type="Pfam" id="PF03661">
    <property type="entry name" value="TMEM33_Pom33"/>
    <property type="match status" value="1"/>
</dbReference>
<feature type="transmembrane region" description="Helical" evidence="7">
    <location>
        <begin position="81"/>
        <end position="100"/>
    </location>
</feature>
<sequence>MDGGDDGGSFHPSSSSIASPSDYTVPRSIVPSCPDTTILDIFAVGSSNPASPLPYFLSALTAAHAKALLAMARPSASTPHLIWAAGHFLCFFAGLRYLLATVMLGTTSGGLARWYAATYIGAITSYCVVVYKSFGVPQLSRPYIQRALMDENVQYLFLALYWFMTKPIFVTLIPYVTFSLFHVLTFVRTTVIPMAFPSATPAPAAAGGNAAPAQPASAPAKAAKVIQGWVKANYDPAMRFVAYAEVAIFARVLFGALLFRNSLLAPLFYAHFLRLRFYMSSFTRAAFQHVKTVLDGYTQHQSCPPVVRKAYLTLTDLISRYASSVLSVQNQGAQPAAAAGNAGAGAGAAPRR</sequence>
<evidence type="ECO:0000256" key="4">
    <source>
        <dbReference type="ARBA" id="ARBA00022989"/>
    </source>
</evidence>
<evidence type="ECO:0000256" key="1">
    <source>
        <dbReference type="ARBA" id="ARBA00004141"/>
    </source>
</evidence>
<feature type="transmembrane region" description="Helical" evidence="7">
    <location>
        <begin position="155"/>
        <end position="176"/>
    </location>
</feature>
<keyword evidence="4 7" id="KW-1133">Transmembrane helix</keyword>
<proteinExistence type="inferred from homology"/>
<evidence type="ECO:0000256" key="3">
    <source>
        <dbReference type="ARBA" id="ARBA00022692"/>
    </source>
</evidence>
<comment type="similarity">
    <text evidence="2">Belongs to the PER33/POM33 family.</text>
</comment>
<feature type="compositionally biased region" description="Low complexity" evidence="6">
    <location>
        <begin position="9"/>
        <end position="22"/>
    </location>
</feature>
<keyword evidence="5 7" id="KW-0472">Membrane</keyword>
<reference evidence="8 9" key="1">
    <citation type="submission" date="2018-03" db="EMBL/GenBank/DDBJ databases">
        <authorList>
            <person name="Guldener U."/>
        </authorList>
    </citation>
    <scope>NUCLEOTIDE SEQUENCE [LARGE SCALE GENOMIC DNA]</scope>
    <source>
        <strain evidence="8 9">DAOM196992</strain>
    </source>
</reference>
<dbReference type="OrthoDB" id="5581259at2759"/>
<dbReference type="GO" id="GO:0005783">
    <property type="term" value="C:endoplasmic reticulum"/>
    <property type="evidence" value="ECO:0007669"/>
    <property type="project" value="TreeGrafter"/>
</dbReference>
<dbReference type="InterPro" id="IPR051645">
    <property type="entry name" value="PER33/POM33_regulator"/>
</dbReference>
<gene>
    <name evidence="8" type="ORF">PSFLO_05218</name>
</gene>
<name>A0A5C3F7P8_9BASI</name>
<dbReference type="Proteomes" id="UP000323386">
    <property type="component" value="Unassembled WGS sequence"/>
</dbReference>
<evidence type="ECO:0000313" key="8">
    <source>
        <dbReference type="EMBL" id="SPO39737.1"/>
    </source>
</evidence>
<dbReference type="PANTHER" id="PTHR12703">
    <property type="entry name" value="TRANSMEMBRANE PROTEIN 33"/>
    <property type="match status" value="1"/>
</dbReference>
<accession>A0A5C3F7P8</accession>
<keyword evidence="3 7" id="KW-0812">Transmembrane</keyword>
<comment type="subcellular location">
    <subcellularLocation>
        <location evidence="1">Membrane</location>
        <topology evidence="1">Multi-pass membrane protein</topology>
    </subcellularLocation>
</comment>
<feature type="transmembrane region" description="Helical" evidence="7">
    <location>
        <begin position="248"/>
        <end position="270"/>
    </location>
</feature>
<feature type="region of interest" description="Disordered" evidence="6">
    <location>
        <begin position="1"/>
        <end position="23"/>
    </location>
</feature>
<dbReference type="GO" id="GO:0016020">
    <property type="term" value="C:membrane"/>
    <property type="evidence" value="ECO:0007669"/>
    <property type="project" value="UniProtKB-SubCell"/>
</dbReference>